<sequence length="89" mass="9729">MRIARFEHLLDTHGADLGRWPPAEAEAARALLMASPEAQALLHRTATLEDALRGSRAMPDAATLARMRAHVATRVARMPLPERPGALAW</sequence>
<evidence type="ECO:0000313" key="1">
    <source>
        <dbReference type="EMBL" id="MBC9175749.1"/>
    </source>
</evidence>
<dbReference type="Proteomes" id="UP000603940">
    <property type="component" value="Unassembled WGS sequence"/>
</dbReference>
<name>A0ABR7R1Y6_9PROT</name>
<comment type="caution">
    <text evidence="1">The sequence shown here is derived from an EMBL/GenBank/DDBJ whole genome shotgun (WGS) entry which is preliminary data.</text>
</comment>
<feature type="non-terminal residue" evidence="1">
    <location>
        <position position="89"/>
    </location>
</feature>
<organism evidence="1 2">
    <name type="scientific">Pseudoroseomonas ludipueritiae</name>
    <dbReference type="NCBI Taxonomy" id="198093"/>
    <lineage>
        <taxon>Bacteria</taxon>
        <taxon>Pseudomonadati</taxon>
        <taxon>Pseudomonadota</taxon>
        <taxon>Alphaproteobacteria</taxon>
        <taxon>Acetobacterales</taxon>
        <taxon>Acetobacteraceae</taxon>
        <taxon>Pseudoroseomonas</taxon>
    </lineage>
</organism>
<evidence type="ECO:0000313" key="2">
    <source>
        <dbReference type="Proteomes" id="UP000603940"/>
    </source>
</evidence>
<keyword evidence="2" id="KW-1185">Reference proteome</keyword>
<proteinExistence type="predicted"/>
<reference evidence="1 2" key="1">
    <citation type="journal article" date="2009" name="Int. J. Syst. Evol. Microbiol.">
        <title>Transfer of Teichococcus ludipueritiae and Muricoccus roseus to the genus Roseomonas, as Roseomonas ludipueritiae comb. nov. and Roseomonas rosea comb. nov., respectively, and emended description of the genus Roseomonas.</title>
        <authorList>
            <person name="Sanchez-Porro C."/>
            <person name="Gallego V."/>
            <person name="Busse H.J."/>
            <person name="Kampfer P."/>
            <person name="Ventosa A."/>
        </authorList>
    </citation>
    <scope>NUCLEOTIDE SEQUENCE [LARGE SCALE GENOMIC DNA]</scope>
    <source>
        <strain evidence="1 2">DSM 14915</strain>
    </source>
</reference>
<dbReference type="RefSeq" id="WP_202986645.1">
    <property type="nucleotide sequence ID" value="NZ_JACTUZ010000004.1"/>
</dbReference>
<protein>
    <submittedName>
        <fullName evidence="1">Uncharacterized protein</fullName>
    </submittedName>
</protein>
<accession>A0ABR7R1Y6</accession>
<gene>
    <name evidence="1" type="ORF">IBL25_02165</name>
</gene>
<dbReference type="EMBL" id="JACTUZ010000004">
    <property type="protein sequence ID" value="MBC9175749.1"/>
    <property type="molecule type" value="Genomic_DNA"/>
</dbReference>